<evidence type="ECO:0000256" key="6">
    <source>
        <dbReference type="SAM" id="MobiDB-lite"/>
    </source>
</evidence>
<proteinExistence type="inferred from homology"/>
<keyword evidence="5" id="KW-0735">Signal-anchor</keyword>
<dbReference type="PRINTS" id="PR01374">
    <property type="entry name" value="TONBPROTEIN"/>
</dbReference>
<dbReference type="RefSeq" id="WP_261968386.1">
    <property type="nucleotide sequence ID" value="NZ_JAHHZF010000004.1"/>
</dbReference>
<evidence type="ECO:0000259" key="7">
    <source>
        <dbReference type="PROSITE" id="PS52015"/>
    </source>
</evidence>
<evidence type="ECO:0000313" key="8">
    <source>
        <dbReference type="EMBL" id="MBT9289783.1"/>
    </source>
</evidence>
<keyword evidence="9" id="KW-1185">Reference proteome</keyword>
<organism evidence="8 9">
    <name type="scientific">Prosthecodimorpha staleyi</name>
    <dbReference type="NCBI Taxonomy" id="2840188"/>
    <lineage>
        <taxon>Bacteria</taxon>
        <taxon>Pseudomonadati</taxon>
        <taxon>Pseudomonadota</taxon>
        <taxon>Alphaproteobacteria</taxon>
        <taxon>Hyphomicrobiales</taxon>
        <taxon>Ancalomicrobiaceae</taxon>
        <taxon>Prosthecodimorpha</taxon>
    </lineage>
</organism>
<comment type="function">
    <text evidence="5">Interacts with outer membrane receptor proteins that carry out high-affinity binding and energy dependent uptake into the periplasmic space of specific substrates. It could act to transduce energy from the cytoplasmic membrane to specific energy-requiring processes in the outer membrane, resulting in the release into the periplasm of ligands bound by these outer membrane proteins.</text>
</comment>
<feature type="transmembrane region" description="Helical" evidence="5">
    <location>
        <begin position="46"/>
        <end position="65"/>
    </location>
</feature>
<feature type="compositionally biased region" description="Pro residues" evidence="6">
    <location>
        <begin position="277"/>
        <end position="290"/>
    </location>
</feature>
<feature type="compositionally biased region" description="Pro residues" evidence="6">
    <location>
        <begin position="184"/>
        <end position="212"/>
    </location>
</feature>
<dbReference type="GO" id="GO:0005886">
    <property type="term" value="C:plasma membrane"/>
    <property type="evidence" value="ECO:0007669"/>
    <property type="project" value="UniProtKB-SubCell"/>
</dbReference>
<feature type="compositionally biased region" description="Pro residues" evidence="6">
    <location>
        <begin position="10"/>
        <end position="21"/>
    </location>
</feature>
<feature type="region of interest" description="Disordered" evidence="6">
    <location>
        <begin position="1"/>
        <end position="27"/>
    </location>
</feature>
<keyword evidence="5" id="KW-0997">Cell inner membrane</keyword>
<dbReference type="SUPFAM" id="SSF74653">
    <property type="entry name" value="TolA/TonB C-terminal domain"/>
    <property type="match status" value="1"/>
</dbReference>
<comment type="caution">
    <text evidence="8">The sequence shown here is derived from an EMBL/GenBank/DDBJ whole genome shotgun (WGS) entry which is preliminary data.</text>
</comment>
<keyword evidence="5" id="KW-0813">Transport</keyword>
<dbReference type="NCBIfam" id="TIGR01352">
    <property type="entry name" value="tonB_Cterm"/>
    <property type="match status" value="1"/>
</dbReference>
<dbReference type="InterPro" id="IPR003538">
    <property type="entry name" value="TonB"/>
</dbReference>
<keyword evidence="5" id="KW-0653">Protein transport</keyword>
<dbReference type="EMBL" id="JAHHZF010000004">
    <property type="protein sequence ID" value="MBT9289783.1"/>
    <property type="molecule type" value="Genomic_DNA"/>
</dbReference>
<comment type="similarity">
    <text evidence="5">Belongs to the TonB family.</text>
</comment>
<feature type="compositionally biased region" description="Basic residues" evidence="6">
    <location>
        <begin position="295"/>
        <end position="304"/>
    </location>
</feature>
<dbReference type="GO" id="GO:0015031">
    <property type="term" value="P:protein transport"/>
    <property type="evidence" value="ECO:0007669"/>
    <property type="project" value="UniProtKB-UniRule"/>
</dbReference>
<name>A0A947D2J2_9HYPH</name>
<dbReference type="Gene3D" id="3.30.1150.10">
    <property type="match status" value="1"/>
</dbReference>
<dbReference type="PROSITE" id="PS52015">
    <property type="entry name" value="TONB_CTD"/>
    <property type="match status" value="1"/>
</dbReference>
<dbReference type="Pfam" id="PF03544">
    <property type="entry name" value="TonB_C"/>
    <property type="match status" value="1"/>
</dbReference>
<evidence type="ECO:0000256" key="4">
    <source>
        <dbReference type="ARBA" id="ARBA00023136"/>
    </source>
</evidence>
<dbReference type="InterPro" id="IPR037682">
    <property type="entry name" value="TonB_C"/>
</dbReference>
<accession>A0A947D2J2</accession>
<feature type="domain" description="TonB C-terminal" evidence="7">
    <location>
        <begin position="350"/>
        <end position="440"/>
    </location>
</feature>
<protein>
    <recommendedName>
        <fullName evidence="5">Protein TonB</fullName>
    </recommendedName>
</protein>
<keyword evidence="3 5" id="KW-1133">Transmembrane helix</keyword>
<evidence type="ECO:0000256" key="3">
    <source>
        <dbReference type="ARBA" id="ARBA00022989"/>
    </source>
</evidence>
<feature type="compositionally biased region" description="Pro residues" evidence="6">
    <location>
        <begin position="134"/>
        <end position="173"/>
    </location>
</feature>
<comment type="subcellular location">
    <subcellularLocation>
        <location evidence="5">Cell inner membrane</location>
        <topology evidence="5">Single-pass membrane protein</topology>
        <orientation evidence="5">Periplasmic side</orientation>
    </subcellularLocation>
    <subcellularLocation>
        <location evidence="1">Membrane</location>
        <topology evidence="1">Single-pass membrane protein</topology>
    </subcellularLocation>
</comment>
<keyword evidence="4 5" id="KW-0472">Membrane</keyword>
<dbReference type="GO" id="GO:0015891">
    <property type="term" value="P:siderophore transport"/>
    <property type="evidence" value="ECO:0007669"/>
    <property type="project" value="InterPro"/>
</dbReference>
<evidence type="ECO:0000256" key="2">
    <source>
        <dbReference type="ARBA" id="ARBA00022692"/>
    </source>
</evidence>
<feature type="non-terminal residue" evidence="8">
    <location>
        <position position="1"/>
    </location>
</feature>
<reference evidence="8 9" key="1">
    <citation type="submission" date="2021-06" db="EMBL/GenBank/DDBJ databases">
        <authorList>
            <person name="Grouzdev D.S."/>
            <person name="Koziaeva V."/>
        </authorList>
    </citation>
    <scope>NUCLEOTIDE SEQUENCE [LARGE SCALE GENOMIC DNA]</scope>
    <source>
        <strain evidence="8 9">22</strain>
    </source>
</reference>
<feature type="compositionally biased region" description="Pro residues" evidence="6">
    <location>
        <begin position="223"/>
        <end position="236"/>
    </location>
</feature>
<evidence type="ECO:0000313" key="9">
    <source>
        <dbReference type="Proteomes" id="UP000766595"/>
    </source>
</evidence>
<dbReference type="AlphaFoldDB" id="A0A947D2J2"/>
<dbReference type="GO" id="GO:0055085">
    <property type="term" value="P:transmembrane transport"/>
    <property type="evidence" value="ECO:0007669"/>
    <property type="project" value="InterPro"/>
</dbReference>
<evidence type="ECO:0000256" key="5">
    <source>
        <dbReference type="RuleBase" id="RU362123"/>
    </source>
</evidence>
<feature type="compositionally biased region" description="Low complexity" evidence="6">
    <location>
        <begin position="213"/>
        <end position="222"/>
    </location>
</feature>
<sequence>ARAPRRVRPAAPPPPAGPEPGPAAATPIVQAGLPVPRAAPVRSRRWPALLSLLLHAGIAVAAVVLRPSEQAAAGGEEAIVVEFVPPGDSDADRIAAAGLTAPPDVKPAEILPETPPDRIAEAKAPEVVAAGAPVPEPLPDPEPLPEPAPEPPPEPVVATLPEPPESEPAPPEPIAAEPIATVTPEPPPPAPDPVPPPPEPAAIEAAPPPEPLSAPVAEASVAEPPPSVIEPPPPAEPEPEPKPVAAEPPPPEPEPKPVAEAPPDPALSTVITEPQPVARPAPKPVVPPVPDVRKAPPKAPRRTAAKAPERPVAARGQATGKPDTRDAADSRAGSAALRGSGFEGAAVLASYKAQVLAHLIRHKRYPDAARERGTEGRVPVAFVVARDGRLVSAELVGSSGSPDLDRATLDTVRRAAPYPQAPDGAPATATFRTLVRYDLR</sequence>
<dbReference type="Proteomes" id="UP000766595">
    <property type="component" value="Unassembled WGS sequence"/>
</dbReference>
<feature type="compositionally biased region" description="Low complexity" evidence="6">
    <location>
        <begin position="174"/>
        <end position="183"/>
    </location>
</feature>
<gene>
    <name evidence="8" type="ORF">KL771_09970</name>
</gene>
<dbReference type="GO" id="GO:0030288">
    <property type="term" value="C:outer membrane-bounded periplasmic space"/>
    <property type="evidence" value="ECO:0007669"/>
    <property type="project" value="InterPro"/>
</dbReference>
<evidence type="ECO:0000256" key="1">
    <source>
        <dbReference type="ARBA" id="ARBA00004167"/>
    </source>
</evidence>
<keyword evidence="2 5" id="KW-0812">Transmembrane</keyword>
<feature type="region of interest" description="Disordered" evidence="6">
    <location>
        <begin position="122"/>
        <end position="337"/>
    </location>
</feature>
<keyword evidence="5" id="KW-1003">Cell membrane</keyword>
<dbReference type="InterPro" id="IPR006260">
    <property type="entry name" value="TonB/TolA_C"/>
</dbReference>
<dbReference type="GO" id="GO:0031992">
    <property type="term" value="F:energy transducer activity"/>
    <property type="evidence" value="ECO:0007669"/>
    <property type="project" value="InterPro"/>
</dbReference>